<dbReference type="InterPro" id="IPR045666">
    <property type="entry name" value="OpdA_N"/>
</dbReference>
<keyword evidence="13" id="KW-1185">Reference proteome</keyword>
<dbReference type="CDD" id="cd06456">
    <property type="entry name" value="M3A_DCP"/>
    <property type="match status" value="1"/>
</dbReference>
<dbReference type="GO" id="GO:0004222">
    <property type="term" value="F:metalloendopeptidase activity"/>
    <property type="evidence" value="ECO:0007669"/>
    <property type="project" value="UniProtKB-EC"/>
</dbReference>
<dbReference type="PANTHER" id="PTHR11804:SF83">
    <property type="entry name" value="LD37516P"/>
    <property type="match status" value="1"/>
</dbReference>
<keyword evidence="3 9" id="KW-0479">Metal-binding</keyword>
<dbReference type="GO" id="GO:0046872">
    <property type="term" value="F:metal ion binding"/>
    <property type="evidence" value="ECO:0007669"/>
    <property type="project" value="UniProtKB-UniRule"/>
</dbReference>
<dbReference type="GO" id="GO:0006508">
    <property type="term" value="P:proteolysis"/>
    <property type="evidence" value="ECO:0007669"/>
    <property type="project" value="UniProtKB-KW"/>
</dbReference>
<dbReference type="Gene3D" id="1.10.1370.40">
    <property type="match status" value="1"/>
</dbReference>
<proteinExistence type="inferred from homology"/>
<dbReference type="FunFam" id="3.40.390.10:FF:000009">
    <property type="entry name" value="Oligopeptidase A"/>
    <property type="match status" value="1"/>
</dbReference>
<evidence type="ECO:0000256" key="7">
    <source>
        <dbReference type="ARBA" id="ARBA00024603"/>
    </source>
</evidence>
<comment type="similarity">
    <text evidence="1 9">Belongs to the peptidase M3 family.</text>
</comment>
<dbReference type="InterPro" id="IPR024079">
    <property type="entry name" value="MetalloPept_cat_dom_sf"/>
</dbReference>
<feature type="domain" description="Oligopeptidase A N-terminal" evidence="11">
    <location>
        <begin position="35"/>
        <end position="156"/>
    </location>
</feature>
<evidence type="ECO:0000256" key="2">
    <source>
        <dbReference type="ARBA" id="ARBA00022670"/>
    </source>
</evidence>
<sequence length="706" mass="79371">MRAMNASVAENPLLQTEGFPQFDRIRSEHVEPALRELLQRMNAQLDELEREVQPTWAGTVERLSAITEPLGLAWGVVNHLMGVQNSPELRQAHAAVEGDVVESFMRIGQSVPLYRAYKALRESGEWKSLEEAQHRIIEAALRDAELSGVGLEGEARERFQAIERELAELSTRFSNNVIDSTKSWSMTLTRREEVEGLPPSALAMAAQAARQGLEPGAPEPTAENGPWRITLDAPSFQPFMEHSRRGDLREKVYRAYITRASSGEVDNQPLIERILALRQEKSRLLGYGSFAEVSLAAKMAPGVSAVEQLLGELRGVARSRAQGELTELTEFARRKTGDASFELKLWDSPFWAERLREERYAYTDEELRPYFALPRVLEGLFDTAHRLFGVTVRAADGEVSVWHESVRFFRVADESGQDIAAFYLDPYSRPATKRGGAWMNSALDRKRLPQGGLRLPVAYLVCNATPPVGGKPALLTFREVETLFHEFGHGLQHMLTRVDFPEAAGINNVEWDAVELPSQFMENWCFHEETLSRLARHVDTGEMLPKALQDKIRAGRIYRAASMTLRQVYFATLDLELHHRYQPGSTDKVIDIQRRVARDNTVLAPLPEDRFLCSFTHIFAGGYAAGYYSYKWAEVLSADAFAAFEEAGLSDARAVEKTGRRFRDTVLALGGSRHPLVVFESFRGRAPSTQPLLKQTGLLDTQETRV</sequence>
<evidence type="ECO:0000256" key="1">
    <source>
        <dbReference type="ARBA" id="ARBA00006040"/>
    </source>
</evidence>
<protein>
    <recommendedName>
        <fullName evidence="8">oligopeptidase A</fullName>
        <ecNumber evidence="8">3.4.24.70</ecNumber>
    </recommendedName>
</protein>
<dbReference type="FunFam" id="1.10.1370.40:FF:000005">
    <property type="entry name" value="Organellar oligopeptidase A, chloroplastic/mitochondrial"/>
    <property type="match status" value="1"/>
</dbReference>
<keyword evidence="2 9" id="KW-0645">Protease</keyword>
<evidence type="ECO:0000256" key="4">
    <source>
        <dbReference type="ARBA" id="ARBA00022801"/>
    </source>
</evidence>
<dbReference type="AlphaFoldDB" id="S9QMQ8"/>
<keyword evidence="4 9" id="KW-0378">Hydrolase</keyword>
<evidence type="ECO:0000259" key="11">
    <source>
        <dbReference type="Pfam" id="PF19310"/>
    </source>
</evidence>
<dbReference type="eggNOG" id="COG0339">
    <property type="taxonomic scope" value="Bacteria"/>
</dbReference>
<organism evidence="12 13">
    <name type="scientific">Cystobacter fuscus (strain ATCC 25194 / DSM 2262 / NBRC 100088 / M29)</name>
    <dbReference type="NCBI Taxonomy" id="1242864"/>
    <lineage>
        <taxon>Bacteria</taxon>
        <taxon>Pseudomonadati</taxon>
        <taxon>Myxococcota</taxon>
        <taxon>Myxococcia</taxon>
        <taxon>Myxococcales</taxon>
        <taxon>Cystobacterineae</taxon>
        <taxon>Archangiaceae</taxon>
        <taxon>Cystobacter</taxon>
    </lineage>
</organism>
<dbReference type="InterPro" id="IPR034005">
    <property type="entry name" value="M3A_DCP"/>
</dbReference>
<dbReference type="PANTHER" id="PTHR11804">
    <property type="entry name" value="PROTEASE M3 THIMET OLIGOPEPTIDASE-RELATED"/>
    <property type="match status" value="1"/>
</dbReference>
<dbReference type="Pfam" id="PF01432">
    <property type="entry name" value="Peptidase_M3"/>
    <property type="match status" value="1"/>
</dbReference>
<evidence type="ECO:0000313" key="13">
    <source>
        <dbReference type="Proteomes" id="UP000011682"/>
    </source>
</evidence>
<dbReference type="MEROPS" id="M03.A01"/>
<evidence type="ECO:0000256" key="6">
    <source>
        <dbReference type="ARBA" id="ARBA00023049"/>
    </source>
</evidence>
<evidence type="ECO:0000256" key="3">
    <source>
        <dbReference type="ARBA" id="ARBA00022723"/>
    </source>
</evidence>
<name>S9QMQ8_CYSF2</name>
<dbReference type="InterPro" id="IPR001567">
    <property type="entry name" value="Pept_M3A_M3B_dom"/>
</dbReference>
<comment type="cofactor">
    <cofactor evidence="9">
        <name>Zn(2+)</name>
        <dbReference type="ChEBI" id="CHEBI:29105"/>
    </cofactor>
    <text evidence="9">Binds 1 zinc ion.</text>
</comment>
<dbReference type="GO" id="GO:0006518">
    <property type="term" value="P:peptide metabolic process"/>
    <property type="evidence" value="ECO:0007669"/>
    <property type="project" value="TreeGrafter"/>
</dbReference>
<dbReference type="Pfam" id="PF19310">
    <property type="entry name" value="TOP_N"/>
    <property type="match status" value="1"/>
</dbReference>
<evidence type="ECO:0000256" key="5">
    <source>
        <dbReference type="ARBA" id="ARBA00022833"/>
    </source>
</evidence>
<reference evidence="12" key="1">
    <citation type="submission" date="2013-05" db="EMBL/GenBank/DDBJ databases">
        <title>Genome assembly of Cystobacter fuscus DSM 2262.</title>
        <authorList>
            <person name="Sharma G."/>
            <person name="Khatri I."/>
            <person name="Kaur C."/>
            <person name="Mayilraj S."/>
            <person name="Subramanian S."/>
        </authorList>
    </citation>
    <scope>NUCLEOTIDE SEQUENCE [LARGE SCALE GENOMIC DNA]</scope>
    <source>
        <strain evidence="12">DSM 2262</strain>
    </source>
</reference>
<keyword evidence="6 9" id="KW-0482">Metalloprotease</keyword>
<comment type="caution">
    <text evidence="12">The sequence shown here is derived from an EMBL/GenBank/DDBJ whole genome shotgun (WGS) entry which is preliminary data.</text>
</comment>
<dbReference type="InterPro" id="IPR045090">
    <property type="entry name" value="Pept_M3A_M3B"/>
</dbReference>
<keyword evidence="5 9" id="KW-0862">Zinc</keyword>
<evidence type="ECO:0000259" key="10">
    <source>
        <dbReference type="Pfam" id="PF01432"/>
    </source>
</evidence>
<feature type="domain" description="Peptidase M3A/M3B catalytic" evidence="10">
    <location>
        <begin position="239"/>
        <end position="697"/>
    </location>
</feature>
<dbReference type="Gene3D" id="3.40.390.10">
    <property type="entry name" value="Collagenase (Catalytic Domain)"/>
    <property type="match status" value="1"/>
</dbReference>
<comment type="catalytic activity">
    <reaction evidence="7">
        <text>Hydrolysis of oligopeptides, with broad specificity. Gly or Ala commonly occur as P1 or P1' residues, but more distant residues are also important, as is shown by the fact that Z-Gly-Pro-Gly-|-Gly-Pro-Ala is cleaved, but not Z-(Gly)(5).</text>
        <dbReference type="EC" id="3.4.24.70"/>
    </reaction>
</comment>
<dbReference type="EMBL" id="ANAH02000031">
    <property type="protein sequence ID" value="EPX57818.1"/>
    <property type="molecule type" value="Genomic_DNA"/>
</dbReference>
<dbReference type="Proteomes" id="UP000011682">
    <property type="component" value="Unassembled WGS sequence"/>
</dbReference>
<dbReference type="SUPFAM" id="SSF55486">
    <property type="entry name" value="Metalloproteases ('zincins'), catalytic domain"/>
    <property type="match status" value="1"/>
</dbReference>
<dbReference type="EC" id="3.4.24.70" evidence="8"/>
<accession>S9QMQ8</accession>
<evidence type="ECO:0000256" key="9">
    <source>
        <dbReference type="RuleBase" id="RU003435"/>
    </source>
</evidence>
<dbReference type="InterPro" id="IPR024077">
    <property type="entry name" value="Neurolysin/TOP_dom2"/>
</dbReference>
<evidence type="ECO:0000256" key="8">
    <source>
        <dbReference type="ARBA" id="ARBA00026100"/>
    </source>
</evidence>
<evidence type="ECO:0000313" key="12">
    <source>
        <dbReference type="EMBL" id="EPX57818.1"/>
    </source>
</evidence>
<dbReference type="Gene3D" id="1.10.1370.10">
    <property type="entry name" value="Neurolysin, domain 3"/>
    <property type="match status" value="1"/>
</dbReference>
<dbReference type="GO" id="GO:0005829">
    <property type="term" value="C:cytosol"/>
    <property type="evidence" value="ECO:0007669"/>
    <property type="project" value="UniProtKB-ARBA"/>
</dbReference>
<gene>
    <name evidence="12" type="ORF">D187_004697</name>
</gene>